<dbReference type="Proteomes" id="UP001529514">
    <property type="component" value="Chromosome"/>
</dbReference>
<dbReference type="RefSeq" id="WP_374051871.1">
    <property type="nucleotide sequence ID" value="NZ_AP028978.1"/>
</dbReference>
<evidence type="ECO:0000313" key="1">
    <source>
        <dbReference type="EMBL" id="BET98370.1"/>
    </source>
</evidence>
<evidence type="ECO:0008006" key="3">
    <source>
        <dbReference type="Google" id="ProtNLM"/>
    </source>
</evidence>
<reference evidence="1 2" key="1">
    <citation type="submission" date="2023-10" db="EMBL/GenBank/DDBJ databases">
        <title>Xenorhabdus taiwanensis sp. nov., a symbiotic bacterium associated with the entomopathogenic nematode Steinernema taiwanensis.</title>
        <authorList>
            <person name="Tseng C.T."/>
            <person name="Shu H.Y."/>
            <person name="Chen M.H."/>
            <person name="Fang Y.J."/>
            <person name="Wu T.L."/>
            <person name="Lin Y.C."/>
            <person name="Huang C.J."/>
        </authorList>
    </citation>
    <scope>NUCLEOTIDE SEQUENCE [LARGE SCALE GENOMIC DNA]</scope>
    <source>
        <strain evidence="1 2">TCT-1</strain>
    </source>
</reference>
<organism evidence="1 2">
    <name type="scientific">Xenorhabdus taiwanensis</name>
    <dbReference type="NCBI Taxonomy" id="3085177"/>
    <lineage>
        <taxon>Bacteria</taxon>
        <taxon>Pseudomonadati</taxon>
        <taxon>Pseudomonadota</taxon>
        <taxon>Gammaproteobacteria</taxon>
        <taxon>Enterobacterales</taxon>
        <taxon>Morganellaceae</taxon>
        <taxon>Xenorhabdus</taxon>
    </lineage>
</organism>
<dbReference type="EMBL" id="AP028978">
    <property type="protein sequence ID" value="BET98370.1"/>
    <property type="molecule type" value="Genomic_DNA"/>
</dbReference>
<evidence type="ECO:0000313" key="2">
    <source>
        <dbReference type="Proteomes" id="UP001529514"/>
    </source>
</evidence>
<protein>
    <recommendedName>
        <fullName evidence="3">T3SS effector EspK</fullName>
    </recommendedName>
</protein>
<accession>A0ABM8K095</accession>
<proteinExistence type="predicted"/>
<sequence>MPFHEPFTRKVKIGDLMYGLHPARMKYLKQYEPFKAFDFTKKTSGFEYIHEINPFRPIFIDQYMLPQEKPKLRGESPEEKERYRKSYSHWKRQSNNMKLAKNHPYHKSFTSYGDNHEKYNTAFSKTPTKEGIGRLFSRKCKAGLSWITMSNGNNDIVKNNTVHFILDNIDMRYVTNKINFRQDRSDVTAIELRWIYRNRKNPNVQKKIQFWLNGHPTQPPWENEEGKKIWKLYTPKSEIEEAFSSNLPIDLYF</sequence>
<gene>
    <name evidence="1" type="ORF">TCT1_32910</name>
</gene>
<keyword evidence="2" id="KW-1185">Reference proteome</keyword>
<name>A0ABM8K095_9GAMM</name>